<evidence type="ECO:0000313" key="4">
    <source>
        <dbReference type="Proteomes" id="UP000199480"/>
    </source>
</evidence>
<dbReference type="EMBL" id="LT629759">
    <property type="protein sequence ID" value="SDR99319.1"/>
    <property type="molecule type" value="Genomic_DNA"/>
</dbReference>
<organism evidence="2 4">
    <name type="scientific">Parafannyhessea umbonata</name>
    <dbReference type="NCBI Taxonomy" id="604330"/>
    <lineage>
        <taxon>Bacteria</taxon>
        <taxon>Bacillati</taxon>
        <taxon>Actinomycetota</taxon>
        <taxon>Coriobacteriia</taxon>
        <taxon>Coriobacteriales</taxon>
        <taxon>Atopobiaceae</taxon>
        <taxon>Parafannyhessea</taxon>
    </lineage>
</organism>
<dbReference type="Proteomes" id="UP000198528">
    <property type="component" value="Unassembled WGS sequence"/>
</dbReference>
<evidence type="ECO:0000313" key="2">
    <source>
        <dbReference type="EMBL" id="SDR99319.1"/>
    </source>
</evidence>
<reference evidence="3 4" key="1">
    <citation type="submission" date="2016-10" db="EMBL/GenBank/DDBJ databases">
        <authorList>
            <person name="Varghese N."/>
            <person name="Submissions S."/>
        </authorList>
    </citation>
    <scope>NUCLEOTIDE SEQUENCE [LARGE SCALE GENOMIC DNA]</scope>
    <source>
        <strain evidence="3">DSM 22619</strain>
        <strain evidence="4">DSM 22620</strain>
    </source>
</reference>
<evidence type="ECO:0000313" key="1">
    <source>
        <dbReference type="EMBL" id="SDC53201.1"/>
    </source>
</evidence>
<dbReference type="Proteomes" id="UP000199480">
    <property type="component" value="Chromosome I"/>
</dbReference>
<name>A0A1H1NLW9_9ACTN</name>
<evidence type="ECO:0000313" key="3">
    <source>
        <dbReference type="Proteomes" id="UP000198528"/>
    </source>
</evidence>
<accession>A0A1H1NLW9</accession>
<dbReference type="EMBL" id="FMZL01000020">
    <property type="protein sequence ID" value="SDC53201.1"/>
    <property type="molecule type" value="Genomic_DNA"/>
</dbReference>
<protein>
    <submittedName>
        <fullName evidence="2">Uncharacterized protein</fullName>
    </submittedName>
</protein>
<proteinExistence type="predicted"/>
<sequence>MSGTREDDTRADGISPELDRLSAALMGDALDLLAAGEDVNVLLVASDAQGNVASFSFSDDGIEECIEGARDKVRELARAHGDERSGVGAPVRYAITYVGAVADESGTYQDALLLEFGEKGYRSYSAYSYFKGKGTGEGFAWTDPAPAGELEPLL</sequence>
<dbReference type="OrthoDB" id="3182582at2"/>
<gene>
    <name evidence="1" type="ORF">SAMN04487824_12010</name>
    <name evidence="2" type="ORF">SAMN04489857_1873</name>
</gene>
<dbReference type="AlphaFoldDB" id="A0A1H1NLW9"/>
<reference evidence="2" key="2">
    <citation type="submission" date="2016-10" db="EMBL/GenBank/DDBJ databases">
        <authorList>
            <person name="de Groot N.N."/>
        </authorList>
    </citation>
    <scope>NUCLEOTIDE SEQUENCE [LARGE SCALE GENOMIC DNA]</scope>
    <source>
        <strain evidence="1">DSM 22619</strain>
        <strain evidence="2">DSM 22620</strain>
    </source>
</reference>
<dbReference type="RefSeq" id="WP_090847269.1">
    <property type="nucleotide sequence ID" value="NZ_FMZL01000020.1"/>
</dbReference>
<dbReference type="GeneID" id="78501203"/>
<dbReference type="STRING" id="604330.SAMN04489857_1873"/>
<keyword evidence="3" id="KW-1185">Reference proteome</keyword>